<dbReference type="PROSITE" id="PS51257">
    <property type="entry name" value="PROKAR_LIPOPROTEIN"/>
    <property type="match status" value="1"/>
</dbReference>
<comment type="caution">
    <text evidence="3">The sequence shown here is derived from an EMBL/GenBank/DDBJ whole genome shotgun (WGS) entry which is preliminary data.</text>
</comment>
<name>A0A8J7AVK2_9CYAN</name>
<evidence type="ECO:0000256" key="1">
    <source>
        <dbReference type="SAM" id="SignalP"/>
    </source>
</evidence>
<evidence type="ECO:0000313" key="4">
    <source>
        <dbReference type="Proteomes" id="UP000636505"/>
    </source>
</evidence>
<dbReference type="AlphaFoldDB" id="A0A8J7AVK2"/>
<feature type="chain" id="PRO_5035288982" evidence="1">
    <location>
        <begin position="24"/>
        <end position="347"/>
    </location>
</feature>
<accession>A0A8J7AVK2</accession>
<evidence type="ECO:0000313" key="3">
    <source>
        <dbReference type="EMBL" id="MBE9077778.1"/>
    </source>
</evidence>
<feature type="domain" description="SsuA/THI5-like" evidence="2">
    <location>
        <begin position="58"/>
        <end position="275"/>
    </location>
</feature>
<dbReference type="InterPro" id="IPR015168">
    <property type="entry name" value="SsuA/THI5"/>
</dbReference>
<sequence length="347" mass="37318">MSMFNRRQFIQYGALAAGSGAIAACSGSQTAPSSDSSSSPEVIVKKEKVVASWLPIMQTTAYYVALKEGLFEQADIEIESVKFENPNQIIDSLVSSRADFGPPGAAAGITVLAEAKAPGTFKVYGLQGGGIKSGFINDGLIVKPDSSIQSFKDLKGLKVGTIPGVQWETILTYILHKNGLEPGSDVTIEQMAVGLQLPSVVSGAVNATLSLEPVGSIAEATQQAKRAMTNPVAMFIADPFYSGAAVLTTKFLQDRPETAAKVVQVIDEATRLANQNFDQYRPVISEYTALKSEQASYVAQPRLRSFSELDSTDIDSYQKFVDVFYEEGVLDQQMDVTEIMLDKSELA</sequence>
<dbReference type="Pfam" id="PF09084">
    <property type="entry name" value="NMT1"/>
    <property type="match status" value="1"/>
</dbReference>
<evidence type="ECO:0000259" key="2">
    <source>
        <dbReference type="Pfam" id="PF09084"/>
    </source>
</evidence>
<dbReference type="Proteomes" id="UP000636505">
    <property type="component" value="Unassembled WGS sequence"/>
</dbReference>
<proteinExistence type="predicted"/>
<feature type="signal peptide" evidence="1">
    <location>
        <begin position="1"/>
        <end position="23"/>
    </location>
</feature>
<dbReference type="PROSITE" id="PS51318">
    <property type="entry name" value="TAT"/>
    <property type="match status" value="1"/>
</dbReference>
<keyword evidence="1" id="KW-0732">Signal</keyword>
<dbReference type="SUPFAM" id="SSF53850">
    <property type="entry name" value="Periplasmic binding protein-like II"/>
    <property type="match status" value="1"/>
</dbReference>
<gene>
    <name evidence="3" type="ORF">IQ241_10810</name>
</gene>
<dbReference type="PANTHER" id="PTHR30024">
    <property type="entry name" value="ALIPHATIC SULFONATES-BINDING PROTEIN-RELATED"/>
    <property type="match status" value="1"/>
</dbReference>
<reference evidence="3" key="1">
    <citation type="submission" date="2020-10" db="EMBL/GenBank/DDBJ databases">
        <authorList>
            <person name="Castelo-Branco R."/>
            <person name="Eusebio N."/>
            <person name="Adriana R."/>
            <person name="Vieira A."/>
            <person name="Brugerolle De Fraissinette N."/>
            <person name="Rezende De Castro R."/>
            <person name="Schneider M.P."/>
            <person name="Vasconcelos V."/>
            <person name="Leao P.N."/>
        </authorList>
    </citation>
    <scope>NUCLEOTIDE SEQUENCE</scope>
    <source>
        <strain evidence="3">LEGE 07310</strain>
    </source>
</reference>
<dbReference type="InterPro" id="IPR006311">
    <property type="entry name" value="TAT_signal"/>
</dbReference>
<dbReference type="EMBL" id="JADEXG010000021">
    <property type="protein sequence ID" value="MBE9077778.1"/>
    <property type="molecule type" value="Genomic_DNA"/>
</dbReference>
<organism evidence="3 4">
    <name type="scientific">Vasconcelosia minhoensis LEGE 07310</name>
    <dbReference type="NCBI Taxonomy" id="915328"/>
    <lineage>
        <taxon>Bacteria</taxon>
        <taxon>Bacillati</taxon>
        <taxon>Cyanobacteriota</taxon>
        <taxon>Cyanophyceae</taxon>
        <taxon>Nodosilineales</taxon>
        <taxon>Cymatolegaceae</taxon>
        <taxon>Vasconcelosia</taxon>
        <taxon>Vasconcelosia minhoensis</taxon>
    </lineage>
</organism>
<protein>
    <submittedName>
        <fullName evidence="3">ABC transporter substrate-binding protein</fullName>
    </submittedName>
</protein>
<keyword evidence="4" id="KW-1185">Reference proteome</keyword>
<dbReference type="Gene3D" id="3.40.190.10">
    <property type="entry name" value="Periplasmic binding protein-like II"/>
    <property type="match status" value="2"/>
</dbReference>
<dbReference type="RefSeq" id="WP_193906900.1">
    <property type="nucleotide sequence ID" value="NZ_JADEXG010000021.1"/>
</dbReference>